<feature type="non-terminal residue" evidence="4">
    <location>
        <position position="1"/>
    </location>
</feature>
<dbReference type="Proteomes" id="UP001303160">
    <property type="component" value="Unassembled WGS sequence"/>
</dbReference>
<keyword evidence="1" id="KW-0677">Repeat</keyword>
<dbReference type="Pfam" id="PF12796">
    <property type="entry name" value="Ank_2"/>
    <property type="match status" value="1"/>
</dbReference>
<sequence>ESEDHDGRTPMHFAAIYNQQPALKFLVQAGANIEVLDSSGVSALHWATYRGHFGIMRALVSAKAKRDGRHQYGRTLLHLGVIADWNDDSRKEVVDFLLDMTAAIEDKDNLRRTPLHLAAQGGMN</sequence>
<dbReference type="SUPFAM" id="SSF48403">
    <property type="entry name" value="Ankyrin repeat"/>
    <property type="match status" value="1"/>
</dbReference>
<protein>
    <submittedName>
        <fullName evidence="4">Ankyrin repeat-containing domain protein</fullName>
    </submittedName>
</protein>
<evidence type="ECO:0000256" key="1">
    <source>
        <dbReference type="ARBA" id="ARBA00022737"/>
    </source>
</evidence>
<dbReference type="InterPro" id="IPR002110">
    <property type="entry name" value="Ankyrin_rpt"/>
</dbReference>
<dbReference type="EMBL" id="MU864043">
    <property type="protein sequence ID" value="KAK4194713.1"/>
    <property type="molecule type" value="Genomic_DNA"/>
</dbReference>
<dbReference type="Gene3D" id="1.25.40.20">
    <property type="entry name" value="Ankyrin repeat-containing domain"/>
    <property type="match status" value="1"/>
</dbReference>
<reference evidence="4" key="2">
    <citation type="submission" date="2023-05" db="EMBL/GenBank/DDBJ databases">
        <authorList>
            <consortium name="Lawrence Berkeley National Laboratory"/>
            <person name="Steindorff A."/>
            <person name="Hensen N."/>
            <person name="Bonometti L."/>
            <person name="Westerberg I."/>
            <person name="Brannstrom I.O."/>
            <person name="Guillou S."/>
            <person name="Cros-Aarteil S."/>
            <person name="Calhoun S."/>
            <person name="Haridas S."/>
            <person name="Kuo A."/>
            <person name="Mondo S."/>
            <person name="Pangilinan J."/>
            <person name="Riley R."/>
            <person name="Labutti K."/>
            <person name="Andreopoulos B."/>
            <person name="Lipzen A."/>
            <person name="Chen C."/>
            <person name="Yanf M."/>
            <person name="Daum C."/>
            <person name="Ng V."/>
            <person name="Clum A."/>
            <person name="Ohm R."/>
            <person name="Martin F."/>
            <person name="Silar P."/>
            <person name="Natvig D."/>
            <person name="Lalanne C."/>
            <person name="Gautier V."/>
            <person name="Ament-Velasquez S.L."/>
            <person name="Kruys A."/>
            <person name="Hutchinson M.I."/>
            <person name="Powell A.J."/>
            <person name="Barry K."/>
            <person name="Miller A.N."/>
            <person name="Grigoriev I.V."/>
            <person name="Debuchy R."/>
            <person name="Gladieux P."/>
            <person name="Thoren M.H."/>
            <person name="Johannesson H."/>
        </authorList>
    </citation>
    <scope>NUCLEOTIDE SEQUENCE</scope>
    <source>
        <strain evidence="4">CBS 315.58</strain>
    </source>
</reference>
<dbReference type="SMART" id="SM00248">
    <property type="entry name" value="ANK"/>
    <property type="match status" value="3"/>
</dbReference>
<dbReference type="InterPro" id="IPR036770">
    <property type="entry name" value="Ankyrin_rpt-contain_sf"/>
</dbReference>
<organism evidence="4 5">
    <name type="scientific">Triangularia verruculosa</name>
    <dbReference type="NCBI Taxonomy" id="2587418"/>
    <lineage>
        <taxon>Eukaryota</taxon>
        <taxon>Fungi</taxon>
        <taxon>Dikarya</taxon>
        <taxon>Ascomycota</taxon>
        <taxon>Pezizomycotina</taxon>
        <taxon>Sordariomycetes</taxon>
        <taxon>Sordariomycetidae</taxon>
        <taxon>Sordariales</taxon>
        <taxon>Podosporaceae</taxon>
        <taxon>Triangularia</taxon>
    </lineage>
</organism>
<dbReference type="PROSITE" id="PS50297">
    <property type="entry name" value="ANK_REP_REGION"/>
    <property type="match status" value="1"/>
</dbReference>
<evidence type="ECO:0000313" key="5">
    <source>
        <dbReference type="Proteomes" id="UP001303160"/>
    </source>
</evidence>
<keyword evidence="2 3" id="KW-0040">ANK repeat</keyword>
<proteinExistence type="predicted"/>
<dbReference type="PROSITE" id="PS50088">
    <property type="entry name" value="ANK_REPEAT"/>
    <property type="match status" value="2"/>
</dbReference>
<feature type="repeat" description="ANK" evidence="3">
    <location>
        <begin position="39"/>
        <end position="71"/>
    </location>
</feature>
<dbReference type="PANTHER" id="PTHR24124:SF14">
    <property type="entry name" value="CHROMOSOME UNDETERMINED SCAFFOLD_25, WHOLE GENOME SHOTGUN SEQUENCE"/>
    <property type="match status" value="1"/>
</dbReference>
<dbReference type="GO" id="GO:0005634">
    <property type="term" value="C:nucleus"/>
    <property type="evidence" value="ECO:0007669"/>
    <property type="project" value="TreeGrafter"/>
</dbReference>
<dbReference type="PANTHER" id="PTHR24124">
    <property type="entry name" value="ANKYRIN REPEAT FAMILY A"/>
    <property type="match status" value="1"/>
</dbReference>
<accession>A0AAN6X775</accession>
<dbReference type="GO" id="GO:0010468">
    <property type="term" value="P:regulation of gene expression"/>
    <property type="evidence" value="ECO:0007669"/>
    <property type="project" value="TreeGrafter"/>
</dbReference>
<feature type="repeat" description="ANK" evidence="3">
    <location>
        <begin position="6"/>
        <end position="38"/>
    </location>
</feature>
<comment type="caution">
    <text evidence="4">The sequence shown here is derived from an EMBL/GenBank/DDBJ whole genome shotgun (WGS) entry which is preliminary data.</text>
</comment>
<gene>
    <name evidence="4" type="ORF">QBC40DRAFT_187505</name>
</gene>
<evidence type="ECO:0000256" key="2">
    <source>
        <dbReference type="ARBA" id="ARBA00023043"/>
    </source>
</evidence>
<dbReference type="AlphaFoldDB" id="A0AAN6X775"/>
<name>A0AAN6X775_9PEZI</name>
<reference evidence="4" key="1">
    <citation type="journal article" date="2023" name="Mol. Phylogenet. Evol.">
        <title>Genome-scale phylogeny and comparative genomics of the fungal order Sordariales.</title>
        <authorList>
            <person name="Hensen N."/>
            <person name="Bonometti L."/>
            <person name="Westerberg I."/>
            <person name="Brannstrom I.O."/>
            <person name="Guillou S."/>
            <person name="Cros-Aarteil S."/>
            <person name="Calhoun S."/>
            <person name="Haridas S."/>
            <person name="Kuo A."/>
            <person name="Mondo S."/>
            <person name="Pangilinan J."/>
            <person name="Riley R."/>
            <person name="LaButti K."/>
            <person name="Andreopoulos B."/>
            <person name="Lipzen A."/>
            <person name="Chen C."/>
            <person name="Yan M."/>
            <person name="Daum C."/>
            <person name="Ng V."/>
            <person name="Clum A."/>
            <person name="Steindorff A."/>
            <person name="Ohm R.A."/>
            <person name="Martin F."/>
            <person name="Silar P."/>
            <person name="Natvig D.O."/>
            <person name="Lalanne C."/>
            <person name="Gautier V."/>
            <person name="Ament-Velasquez S.L."/>
            <person name="Kruys A."/>
            <person name="Hutchinson M.I."/>
            <person name="Powell A.J."/>
            <person name="Barry K."/>
            <person name="Miller A.N."/>
            <person name="Grigoriev I.V."/>
            <person name="Debuchy R."/>
            <person name="Gladieux P."/>
            <person name="Hiltunen Thoren M."/>
            <person name="Johannesson H."/>
        </authorList>
    </citation>
    <scope>NUCLEOTIDE SEQUENCE</scope>
    <source>
        <strain evidence="4">CBS 315.58</strain>
    </source>
</reference>
<keyword evidence="5" id="KW-1185">Reference proteome</keyword>
<evidence type="ECO:0000256" key="3">
    <source>
        <dbReference type="PROSITE-ProRule" id="PRU00023"/>
    </source>
</evidence>
<evidence type="ECO:0000313" key="4">
    <source>
        <dbReference type="EMBL" id="KAK4194713.1"/>
    </source>
</evidence>